<feature type="region of interest" description="Disordered" evidence="1">
    <location>
        <begin position="1"/>
        <end position="82"/>
    </location>
</feature>
<dbReference type="AlphaFoldDB" id="A5AVQ1"/>
<sequence>MPKTRGGHTSAPQSSERAALYHTRRASVTPVAPTQITPRDPPTKKAKTSKPGESSRAPRDSQSQPPSTRRPRPSSPIEGNSNCRSKAFHVEAYFDHTILRQQTDLRDSYSLLERYHLVPFMTLPQFFYPRVALDFYQSMTTRGVPHTVQRRWAILEALFRIFEGYYFGPHHLIMAALLHFEEKVHKRRLTRAASIQLLFPRLLCHVLAHMGFPADPQSEPRCHCRESFSLEQWNQVWLHQHSPELPEPREVPPAPSTLGPSEPVPEAASSDALPAVPPTSEPPITIPGSEYRALLASFQTLTTTQTTIMERMDHFQIQQDQQTLILREIQQHLGLLPPAPPVAVPSSVPEEDPSYPPEEPTT</sequence>
<reference evidence="2" key="1">
    <citation type="journal article" date="2007" name="PLoS ONE">
        <title>The first genome sequence of an elite grapevine cultivar (Pinot noir Vitis vinifera L.): coping with a highly heterozygous genome.</title>
        <authorList>
            <person name="Velasco R."/>
            <person name="Zharkikh A."/>
            <person name="Troggio M."/>
            <person name="Cartwright D.A."/>
            <person name="Cestaro A."/>
            <person name="Pruss D."/>
            <person name="Pindo M."/>
            <person name="FitzGerald L.M."/>
            <person name="Vezzulli S."/>
            <person name="Reid J."/>
            <person name="Malacarne G."/>
            <person name="Iliev D."/>
            <person name="Coppola G."/>
            <person name="Wardell B."/>
            <person name="Micheletti D."/>
            <person name="Macalma T."/>
            <person name="Facci M."/>
            <person name="Mitchell J.T."/>
            <person name="Perazzolli M."/>
            <person name="Eldredge G."/>
            <person name="Gatto P."/>
            <person name="Oyzerski R."/>
            <person name="Moretto M."/>
            <person name="Gutin N."/>
            <person name="Stefanini M."/>
            <person name="Chen Y."/>
            <person name="Segala C."/>
            <person name="Davenport C."/>
            <person name="Dematte L."/>
            <person name="Mraz A."/>
            <person name="Battilana J."/>
            <person name="Stormo K."/>
            <person name="Costa F."/>
            <person name="Tao Q."/>
            <person name="Si-Ammour A."/>
            <person name="Harkins T."/>
            <person name="Lackey A."/>
            <person name="Perbost C."/>
            <person name="Taillon B."/>
            <person name="Stella A."/>
            <person name="Solovyev V."/>
            <person name="Fawcett J.A."/>
            <person name="Sterck L."/>
            <person name="Vandepoele K."/>
            <person name="Grando S.M."/>
            <person name="Toppo S."/>
            <person name="Moser C."/>
            <person name="Lanchbury J."/>
            <person name="Bogden R."/>
            <person name="Skolnick M."/>
            <person name="Sgaramella V."/>
            <person name="Bhatnagar S.K."/>
            <person name="Fontana P."/>
            <person name="Gutin A."/>
            <person name="Van de Peer Y."/>
            <person name="Salamini F."/>
            <person name="Viola R."/>
        </authorList>
    </citation>
    <scope>NUCLEOTIDE SEQUENCE</scope>
</reference>
<accession>A5AVQ1</accession>
<feature type="region of interest" description="Disordered" evidence="1">
    <location>
        <begin position="244"/>
        <end position="287"/>
    </location>
</feature>
<evidence type="ECO:0000313" key="2">
    <source>
        <dbReference type="EMBL" id="CAN76099.1"/>
    </source>
</evidence>
<feature type="region of interest" description="Disordered" evidence="1">
    <location>
        <begin position="337"/>
        <end position="362"/>
    </location>
</feature>
<evidence type="ECO:0000256" key="1">
    <source>
        <dbReference type="SAM" id="MobiDB-lite"/>
    </source>
</evidence>
<gene>
    <name evidence="2" type="ORF">VITISV_038371</name>
</gene>
<feature type="compositionally biased region" description="Pro residues" evidence="1">
    <location>
        <begin position="275"/>
        <end position="285"/>
    </location>
</feature>
<proteinExistence type="predicted"/>
<name>A5AVQ1_VITVI</name>
<dbReference type="EMBL" id="AM437321">
    <property type="protein sequence ID" value="CAN76099.1"/>
    <property type="molecule type" value="Genomic_DNA"/>
</dbReference>
<protein>
    <submittedName>
        <fullName evidence="2">Uncharacterized protein</fullName>
    </submittedName>
</protein>
<organism evidence="2">
    <name type="scientific">Vitis vinifera</name>
    <name type="common">Grape</name>
    <dbReference type="NCBI Taxonomy" id="29760"/>
    <lineage>
        <taxon>Eukaryota</taxon>
        <taxon>Viridiplantae</taxon>
        <taxon>Streptophyta</taxon>
        <taxon>Embryophyta</taxon>
        <taxon>Tracheophyta</taxon>
        <taxon>Spermatophyta</taxon>
        <taxon>Magnoliopsida</taxon>
        <taxon>eudicotyledons</taxon>
        <taxon>Gunneridae</taxon>
        <taxon>Pentapetalae</taxon>
        <taxon>rosids</taxon>
        <taxon>Vitales</taxon>
        <taxon>Vitaceae</taxon>
        <taxon>Viteae</taxon>
        <taxon>Vitis</taxon>
    </lineage>
</organism>